<sequence length="76" mass="7588">MDGGEVFKRAAREALDARLCPIDLSEYRTSADAGVLAGPGCSGAGEGDAVAPGVGLEVAERVAGEVKDTITLAGRA</sequence>
<keyword evidence="2" id="KW-1185">Reference proteome</keyword>
<dbReference type="Proteomes" id="UP000320244">
    <property type="component" value="Unassembled WGS sequence"/>
</dbReference>
<evidence type="ECO:0000313" key="1">
    <source>
        <dbReference type="EMBL" id="TWP38348.1"/>
    </source>
</evidence>
<dbReference type="RefSeq" id="WP_222431998.1">
    <property type="nucleotide sequence ID" value="NZ_VCQV01000003.1"/>
</dbReference>
<name>A0A563E703_9MICO</name>
<accession>A0A563E703</accession>
<feature type="non-terminal residue" evidence="1">
    <location>
        <position position="76"/>
    </location>
</feature>
<protein>
    <submittedName>
        <fullName evidence="1">Uncharacterized protein</fullName>
    </submittedName>
</protein>
<comment type="caution">
    <text evidence="1">The sequence shown here is derived from an EMBL/GenBank/DDBJ whole genome shotgun (WGS) entry which is preliminary data.</text>
</comment>
<dbReference type="AlphaFoldDB" id="A0A563E703"/>
<reference evidence="1 2" key="2">
    <citation type="submission" date="2019-08" db="EMBL/GenBank/DDBJ databases">
        <title>Jejuicoccus antrihumi gen. nov., sp. nov., a new member of the family Dermacoccaceae isolated from a cave.</title>
        <authorList>
            <person name="Schumann P."/>
            <person name="Kim I.S."/>
        </authorList>
    </citation>
    <scope>NUCLEOTIDE SEQUENCE [LARGE SCALE GENOMIC DNA]</scope>
    <source>
        <strain evidence="1 2">C5-26</strain>
    </source>
</reference>
<reference evidence="1 2" key="1">
    <citation type="submission" date="2019-05" db="EMBL/GenBank/DDBJ databases">
        <authorList>
            <person name="Lee S.D."/>
        </authorList>
    </citation>
    <scope>NUCLEOTIDE SEQUENCE [LARGE SCALE GENOMIC DNA]</scope>
    <source>
        <strain evidence="1 2">C5-26</strain>
    </source>
</reference>
<dbReference type="EMBL" id="VCQV01000003">
    <property type="protein sequence ID" value="TWP38348.1"/>
    <property type="molecule type" value="Genomic_DNA"/>
</dbReference>
<proteinExistence type="predicted"/>
<evidence type="ECO:0000313" key="2">
    <source>
        <dbReference type="Proteomes" id="UP000320244"/>
    </source>
</evidence>
<organism evidence="1 2">
    <name type="scientific">Leekyejoonella antrihumi</name>
    <dbReference type="NCBI Taxonomy" id="1660198"/>
    <lineage>
        <taxon>Bacteria</taxon>
        <taxon>Bacillati</taxon>
        <taxon>Actinomycetota</taxon>
        <taxon>Actinomycetes</taxon>
        <taxon>Micrococcales</taxon>
        <taxon>Dermacoccaceae</taxon>
        <taxon>Leekyejoonella</taxon>
    </lineage>
</organism>
<gene>
    <name evidence="1" type="ORF">FGL98_03830</name>
</gene>